<dbReference type="PROSITE" id="PS51168">
    <property type="entry name" value="CHORISMATE_MUT_2"/>
    <property type="match status" value="1"/>
</dbReference>
<dbReference type="NCBIfam" id="NF006421">
    <property type="entry name" value="PRK08673.1"/>
    <property type="match status" value="1"/>
</dbReference>
<dbReference type="AlphaFoldDB" id="A0A2W6NLH2"/>
<dbReference type="Gene3D" id="1.20.59.10">
    <property type="entry name" value="Chorismate mutase"/>
    <property type="match status" value="1"/>
</dbReference>
<dbReference type="PANTHER" id="PTHR43018">
    <property type="entry name" value="PHOSPHO-2-DEHYDRO-3-DEOXYHEPTONATE ALDOLASE"/>
    <property type="match status" value="1"/>
</dbReference>
<evidence type="ECO:0000256" key="1">
    <source>
        <dbReference type="ARBA" id="ARBA00022679"/>
    </source>
</evidence>
<evidence type="ECO:0000259" key="2">
    <source>
        <dbReference type="PROSITE" id="PS51168"/>
    </source>
</evidence>
<dbReference type="NCBIfam" id="NF009239">
    <property type="entry name" value="PRK12595.1"/>
    <property type="match status" value="1"/>
</dbReference>
<dbReference type="GO" id="GO:0016740">
    <property type="term" value="F:transferase activity"/>
    <property type="evidence" value="ECO:0007669"/>
    <property type="project" value="UniProtKB-KW"/>
</dbReference>
<dbReference type="SUPFAM" id="SSF48600">
    <property type="entry name" value="Chorismate mutase II"/>
    <property type="match status" value="1"/>
</dbReference>
<dbReference type="InterPro" id="IPR006218">
    <property type="entry name" value="DAHP1/KDSA"/>
</dbReference>
<dbReference type="GO" id="GO:0046417">
    <property type="term" value="P:chorismate metabolic process"/>
    <property type="evidence" value="ECO:0007669"/>
    <property type="project" value="InterPro"/>
</dbReference>
<dbReference type="Pfam" id="PF00793">
    <property type="entry name" value="DAHP_synth_1"/>
    <property type="match status" value="1"/>
</dbReference>
<dbReference type="InterPro" id="IPR010954">
    <property type="entry name" value="Chorismate_mutase_GmP-bac"/>
</dbReference>
<dbReference type="InterPro" id="IPR036979">
    <property type="entry name" value="CM_dom_sf"/>
</dbReference>
<dbReference type="Gene3D" id="3.20.20.70">
    <property type="entry name" value="Aldolase class I"/>
    <property type="match status" value="1"/>
</dbReference>
<evidence type="ECO:0000313" key="3">
    <source>
        <dbReference type="EMBL" id="PZT56595.1"/>
    </source>
</evidence>
<name>A0A2W6NLH2_9BACL</name>
<protein>
    <submittedName>
        <fullName evidence="3">Chorismate mutase</fullName>
    </submittedName>
</protein>
<dbReference type="InterPro" id="IPR013785">
    <property type="entry name" value="Aldolase_TIM"/>
</dbReference>
<dbReference type="NCBIfam" id="TIGR01801">
    <property type="entry name" value="CM_A"/>
    <property type="match status" value="1"/>
</dbReference>
<dbReference type="GO" id="GO:0016832">
    <property type="term" value="F:aldehyde-lyase activity"/>
    <property type="evidence" value="ECO:0007669"/>
    <property type="project" value="InterPro"/>
</dbReference>
<dbReference type="SMART" id="SM00830">
    <property type="entry name" value="CM_2"/>
    <property type="match status" value="1"/>
</dbReference>
<dbReference type="SUPFAM" id="SSF51569">
    <property type="entry name" value="Aldolase"/>
    <property type="match status" value="1"/>
</dbReference>
<comment type="caution">
    <text evidence="3">The sequence shown here is derived from an EMBL/GenBank/DDBJ whole genome shotgun (WGS) entry which is preliminary data.</text>
</comment>
<keyword evidence="1" id="KW-0808">Transferase</keyword>
<dbReference type="InterPro" id="IPR002701">
    <property type="entry name" value="CM_II_prokaryot"/>
</dbReference>
<sequence>MGMSELEALRKELDRINVGILELISARAQVVERIGAEKRKQGVPGFDPVRESVMLEYLVSRNQGPFDDDTIRRLFKPIFRASLELLEEERKKHLLVTRKRKREDTIIEVKGIAIGGGAPVILAGPCAVESMGQMRAVASSLKKQGVNLLRAGAYKSRTSPYDFQGLGLEGLEILQQVGSEFGMVTISELNSVSELEQISAYVDIIEISPKNMQNFTLLQAVGDANIPVILKRAKAATLEELLLSAEYIVSRGNQQVILMERGIRTFEKWTRNTLDISAVPILKQESHLPVLVDISHSTGRKDIMLPCAKASIAAGADGILVEVHPDPTISLSDSQLQLSIPEFNELSEVLAPQLRPSIRKQ</sequence>
<reference evidence="3 4" key="1">
    <citation type="submission" date="2018-06" db="EMBL/GenBank/DDBJ databases">
        <title>Isolation of heavy metals resistant Paenibacillus silvae NC2 from Gold-Copper mine in ZiJin, China.</title>
        <authorList>
            <person name="Xu J."/>
            <person name="Mazhar H.S."/>
            <person name="Rensing C."/>
        </authorList>
    </citation>
    <scope>NUCLEOTIDE SEQUENCE [LARGE SCALE GENOMIC DNA]</scope>
    <source>
        <strain evidence="3 4">NC2</strain>
    </source>
</reference>
<dbReference type="GO" id="GO:0009073">
    <property type="term" value="P:aromatic amino acid family biosynthetic process"/>
    <property type="evidence" value="ECO:0007669"/>
    <property type="project" value="InterPro"/>
</dbReference>
<dbReference type="Proteomes" id="UP000249204">
    <property type="component" value="Unassembled WGS sequence"/>
</dbReference>
<dbReference type="PANTHER" id="PTHR43018:SF1">
    <property type="entry name" value="PROTEIN AROA(G)"/>
    <property type="match status" value="1"/>
</dbReference>
<organism evidence="3 4">
    <name type="scientific">Paenibacillus silvae</name>
    <dbReference type="NCBI Taxonomy" id="1325358"/>
    <lineage>
        <taxon>Bacteria</taxon>
        <taxon>Bacillati</taxon>
        <taxon>Bacillota</taxon>
        <taxon>Bacilli</taxon>
        <taxon>Bacillales</taxon>
        <taxon>Paenibacillaceae</taxon>
        <taxon>Paenibacillus</taxon>
    </lineage>
</organism>
<dbReference type="NCBIfam" id="TIGR01361">
    <property type="entry name" value="DAHP_synth_Bsub"/>
    <property type="match status" value="1"/>
</dbReference>
<dbReference type="InterPro" id="IPR052899">
    <property type="entry name" value="Class-I_DAHP_synthase"/>
</dbReference>
<dbReference type="EMBL" id="QKWW01000017">
    <property type="protein sequence ID" value="PZT56595.1"/>
    <property type="molecule type" value="Genomic_DNA"/>
</dbReference>
<dbReference type="Pfam" id="PF01817">
    <property type="entry name" value="CM_2"/>
    <property type="match status" value="1"/>
</dbReference>
<evidence type="ECO:0000313" key="4">
    <source>
        <dbReference type="Proteomes" id="UP000249204"/>
    </source>
</evidence>
<dbReference type="InterPro" id="IPR036263">
    <property type="entry name" value="Chorismate_II_sf"/>
</dbReference>
<dbReference type="InterPro" id="IPR006268">
    <property type="entry name" value="DAHP_syn_2"/>
</dbReference>
<gene>
    <name evidence="3" type="ORF">DN757_06000</name>
</gene>
<dbReference type="RefSeq" id="WP_111269368.1">
    <property type="nucleotide sequence ID" value="NZ_QKWW01000017.1"/>
</dbReference>
<feature type="domain" description="Chorismate mutase" evidence="2">
    <location>
        <begin position="1"/>
        <end position="90"/>
    </location>
</feature>
<dbReference type="GO" id="GO:0004106">
    <property type="term" value="F:chorismate mutase activity"/>
    <property type="evidence" value="ECO:0007669"/>
    <property type="project" value="InterPro"/>
</dbReference>
<proteinExistence type="predicted"/>
<accession>A0A2W6NLH2</accession>